<evidence type="ECO:0000256" key="1">
    <source>
        <dbReference type="ARBA" id="ARBA00000612"/>
    </source>
</evidence>
<keyword evidence="6" id="KW-0482">Metalloprotease</keyword>
<keyword evidence="5" id="KW-0479">Metal-binding</keyword>
<feature type="signal peptide" evidence="8">
    <location>
        <begin position="1"/>
        <end position="27"/>
    </location>
</feature>
<dbReference type="OrthoDB" id="5243084at2"/>
<keyword evidence="6" id="KW-0378">Hydrolase</keyword>
<protein>
    <recommendedName>
        <fullName evidence="4">Extracellular small neutral protease</fullName>
        <ecNumber evidence="3">3.4.24.77</ecNumber>
    </recommendedName>
    <alternativeName>
        <fullName evidence="7">Snapalysin</fullName>
    </alternativeName>
</protein>
<dbReference type="EC" id="3.4.24.77" evidence="3"/>
<dbReference type="Gene3D" id="3.40.390.10">
    <property type="entry name" value="Collagenase (Catalytic Domain)"/>
    <property type="match status" value="1"/>
</dbReference>
<proteinExistence type="inferred from homology"/>
<evidence type="ECO:0000256" key="6">
    <source>
        <dbReference type="ARBA" id="ARBA00023049"/>
    </source>
</evidence>
<keyword evidence="6" id="KW-0645">Protease</keyword>
<organism evidence="9 10">
    <name type="scientific">Amycolatopsis saalfeldensis</name>
    <dbReference type="NCBI Taxonomy" id="394193"/>
    <lineage>
        <taxon>Bacteria</taxon>
        <taxon>Bacillati</taxon>
        <taxon>Actinomycetota</taxon>
        <taxon>Actinomycetes</taxon>
        <taxon>Pseudonocardiales</taxon>
        <taxon>Pseudonocardiaceae</taxon>
        <taxon>Amycolatopsis</taxon>
    </lineage>
</organism>
<feature type="chain" id="PRO_5011640250" description="Extracellular small neutral protease" evidence="8">
    <location>
        <begin position="28"/>
        <end position="194"/>
    </location>
</feature>
<reference evidence="9 10" key="1">
    <citation type="submission" date="2016-10" db="EMBL/GenBank/DDBJ databases">
        <authorList>
            <person name="de Groot N.N."/>
        </authorList>
    </citation>
    <scope>NUCLEOTIDE SEQUENCE [LARGE SCALE GENOMIC DNA]</scope>
    <source>
        <strain evidence="9 10">DSM 44993</strain>
    </source>
</reference>
<comment type="similarity">
    <text evidence="2">Belongs to the peptidase M7 family.</text>
</comment>
<dbReference type="InterPro" id="IPR024079">
    <property type="entry name" value="MetalloPept_cat_dom_sf"/>
</dbReference>
<gene>
    <name evidence="9" type="ORF">SAMN04489732_111175</name>
</gene>
<dbReference type="GO" id="GO:0006508">
    <property type="term" value="P:proteolysis"/>
    <property type="evidence" value="ECO:0007669"/>
    <property type="project" value="InterPro"/>
</dbReference>
<evidence type="ECO:0000256" key="4">
    <source>
        <dbReference type="ARBA" id="ARBA00019129"/>
    </source>
</evidence>
<evidence type="ECO:0000256" key="8">
    <source>
        <dbReference type="SAM" id="SignalP"/>
    </source>
</evidence>
<evidence type="ECO:0000256" key="7">
    <source>
        <dbReference type="ARBA" id="ARBA00029927"/>
    </source>
</evidence>
<keyword evidence="8" id="KW-0732">Signal</keyword>
<dbReference type="EMBL" id="FOEF01000011">
    <property type="protein sequence ID" value="SEP47637.1"/>
    <property type="molecule type" value="Genomic_DNA"/>
</dbReference>
<comment type="catalytic activity">
    <reaction evidence="1">
        <text>Hydrolyzes proteins with a preference for Tyr or Phe in the P1' position. Has no action on amino-acid p-nitroanilides.</text>
        <dbReference type="EC" id="3.4.24.77"/>
    </reaction>
</comment>
<evidence type="ECO:0000256" key="5">
    <source>
        <dbReference type="ARBA" id="ARBA00022723"/>
    </source>
</evidence>
<accession>A0A1H8Y6C8</accession>
<dbReference type="STRING" id="394193.SAMN04489732_111175"/>
<evidence type="ECO:0000313" key="10">
    <source>
        <dbReference type="Proteomes" id="UP000198582"/>
    </source>
</evidence>
<evidence type="ECO:0000313" key="9">
    <source>
        <dbReference type="EMBL" id="SEP47637.1"/>
    </source>
</evidence>
<evidence type="ECO:0000256" key="2">
    <source>
        <dbReference type="ARBA" id="ARBA00006571"/>
    </source>
</evidence>
<dbReference type="Pfam" id="PF02031">
    <property type="entry name" value="Peptidase_M7"/>
    <property type="match status" value="1"/>
</dbReference>
<dbReference type="Proteomes" id="UP000198582">
    <property type="component" value="Unassembled WGS sequence"/>
</dbReference>
<dbReference type="SUPFAM" id="SSF55486">
    <property type="entry name" value="Metalloproteases ('zincins'), catalytic domain"/>
    <property type="match status" value="1"/>
</dbReference>
<dbReference type="GO" id="GO:0005576">
    <property type="term" value="C:extracellular region"/>
    <property type="evidence" value="ECO:0007669"/>
    <property type="project" value="InterPro"/>
</dbReference>
<dbReference type="RefSeq" id="WP_091620292.1">
    <property type="nucleotide sequence ID" value="NZ_FOEF01000011.1"/>
</dbReference>
<name>A0A1H8Y6C8_9PSEU</name>
<sequence>MSRKFLLSGAIALAFAATPLISGTATAAPATGQQAAAVTTVYYSTSGAPTFRSAINAGAANWNNSVTNVKLVERSSGASLRYTEGNDPRGSYAQTDGHGSGTIFIDYAQAQQYDNTRITAHETGHVLGLPDHYSGPCSELMSGGGPGPSCTNALPNSQERSRVNSLWANGLRVNTAAPQQRIYEELPVLAHRTR</sequence>
<dbReference type="GO" id="GO:0004222">
    <property type="term" value="F:metalloendopeptidase activity"/>
    <property type="evidence" value="ECO:0007669"/>
    <property type="project" value="InterPro"/>
</dbReference>
<dbReference type="PRINTS" id="PR00787">
    <property type="entry name" value="NEUTRALPTASE"/>
</dbReference>
<keyword evidence="10" id="KW-1185">Reference proteome</keyword>
<dbReference type="InterPro" id="IPR000013">
    <property type="entry name" value="Peptidase_M7"/>
</dbReference>
<evidence type="ECO:0000256" key="3">
    <source>
        <dbReference type="ARBA" id="ARBA00012325"/>
    </source>
</evidence>
<dbReference type="AlphaFoldDB" id="A0A1H8Y6C8"/>
<dbReference type="GO" id="GO:0008270">
    <property type="term" value="F:zinc ion binding"/>
    <property type="evidence" value="ECO:0007669"/>
    <property type="project" value="InterPro"/>
</dbReference>